<dbReference type="Pfam" id="PF05973">
    <property type="entry name" value="Gp49"/>
    <property type="match status" value="1"/>
</dbReference>
<accession>A0A0G1WF26</accession>
<dbReference type="EMBL" id="LCQN01000004">
    <property type="protein sequence ID" value="KKW17401.1"/>
    <property type="molecule type" value="Genomic_DNA"/>
</dbReference>
<evidence type="ECO:0000313" key="2">
    <source>
        <dbReference type="Proteomes" id="UP000033982"/>
    </source>
</evidence>
<sequence length="106" mass="12888">MEVQFFDEKIEQFIDDLEKQTIAKVLRTIDLLKQFGHQLGMPHSKKIDHRLFELRVKGQQEVRIFYTFHRDTVFLLHGFVKKSQKIPEKKLRTAHQNYRRLTEYNT</sequence>
<proteinExistence type="predicted"/>
<organism evidence="1 2">
    <name type="scientific">Candidatus Magasanikbacteria bacterium GW2011_GWA2_50_22</name>
    <dbReference type="NCBI Taxonomy" id="1619043"/>
    <lineage>
        <taxon>Bacteria</taxon>
        <taxon>Candidatus Magasanikiibacteriota</taxon>
    </lineage>
</organism>
<dbReference type="Proteomes" id="UP000033982">
    <property type="component" value="Unassembled WGS sequence"/>
</dbReference>
<name>A0A0G1WF26_9BACT</name>
<comment type="caution">
    <text evidence="1">The sequence shown here is derived from an EMBL/GenBank/DDBJ whole genome shotgun (WGS) entry which is preliminary data.</text>
</comment>
<evidence type="ECO:0000313" key="1">
    <source>
        <dbReference type="EMBL" id="KKW17401.1"/>
    </source>
</evidence>
<dbReference type="AlphaFoldDB" id="A0A0G1WF26"/>
<gene>
    <name evidence="1" type="ORF">UY58_C0004G0025</name>
</gene>
<protein>
    <submittedName>
        <fullName evidence="1">Phage derived protein Gp49-like protein (DUF891)</fullName>
    </submittedName>
</protein>
<dbReference type="InterPro" id="IPR009241">
    <property type="entry name" value="HigB-like"/>
</dbReference>
<reference evidence="1 2" key="1">
    <citation type="journal article" date="2015" name="Nature">
        <title>rRNA introns, odd ribosomes, and small enigmatic genomes across a large radiation of phyla.</title>
        <authorList>
            <person name="Brown C.T."/>
            <person name="Hug L.A."/>
            <person name="Thomas B.C."/>
            <person name="Sharon I."/>
            <person name="Castelle C.J."/>
            <person name="Singh A."/>
            <person name="Wilkins M.J."/>
            <person name="Williams K.H."/>
            <person name="Banfield J.F."/>
        </authorList>
    </citation>
    <scope>NUCLEOTIDE SEQUENCE [LARGE SCALE GENOMIC DNA]</scope>
</reference>